<keyword evidence="1" id="KW-0175">Coiled coil</keyword>
<dbReference type="EMBL" id="FWZX01000001">
    <property type="protein sequence ID" value="SME94203.1"/>
    <property type="molecule type" value="Genomic_DNA"/>
</dbReference>
<protein>
    <submittedName>
        <fullName evidence="2">Uncharacterized protein</fullName>
    </submittedName>
</protein>
<dbReference type="STRING" id="560819.SAMN05428998_101656"/>
<organism evidence="2 3">
    <name type="scientific">Tistlia consotensis USBA 355</name>
    <dbReference type="NCBI Taxonomy" id="560819"/>
    <lineage>
        <taxon>Bacteria</taxon>
        <taxon>Pseudomonadati</taxon>
        <taxon>Pseudomonadota</taxon>
        <taxon>Alphaproteobacteria</taxon>
        <taxon>Rhodospirillales</taxon>
        <taxon>Rhodovibrionaceae</taxon>
        <taxon>Tistlia</taxon>
    </lineage>
</organism>
<gene>
    <name evidence="2" type="ORF">SAMN05428998_101656</name>
</gene>
<accession>A0A1Y6B7H1</accession>
<evidence type="ECO:0000313" key="2">
    <source>
        <dbReference type="EMBL" id="SME94203.1"/>
    </source>
</evidence>
<sequence length="141" mass="16321">MGEPHVISALMDKRARLLGELEVTREKLDVLERQVAHVEATLGIFGHRDGKPVKAIRPYPGGYFKRGELVRLIFDLLRERGPLSVVDLRDAILERKALDPASPAYIEVRRKVLKMLERQELRGTVRRYWTEDGVVLWKPKR</sequence>
<feature type="coiled-coil region" evidence="1">
    <location>
        <begin position="14"/>
        <end position="41"/>
    </location>
</feature>
<evidence type="ECO:0000313" key="3">
    <source>
        <dbReference type="Proteomes" id="UP000192917"/>
    </source>
</evidence>
<dbReference type="Proteomes" id="UP000192917">
    <property type="component" value="Unassembled WGS sequence"/>
</dbReference>
<keyword evidence="3" id="KW-1185">Reference proteome</keyword>
<evidence type="ECO:0000256" key="1">
    <source>
        <dbReference type="SAM" id="Coils"/>
    </source>
</evidence>
<name>A0A1Y6B7H1_9PROT</name>
<proteinExistence type="predicted"/>
<reference evidence="2 3" key="1">
    <citation type="submission" date="2017-04" db="EMBL/GenBank/DDBJ databases">
        <authorList>
            <person name="Afonso C.L."/>
            <person name="Miller P.J."/>
            <person name="Scott M.A."/>
            <person name="Spackman E."/>
            <person name="Goraichik I."/>
            <person name="Dimitrov K.M."/>
            <person name="Suarez D.L."/>
            <person name="Swayne D.E."/>
        </authorList>
    </citation>
    <scope>NUCLEOTIDE SEQUENCE [LARGE SCALE GENOMIC DNA]</scope>
    <source>
        <strain evidence="2 3">USBA 355</strain>
    </source>
</reference>
<dbReference type="AlphaFoldDB" id="A0A1Y6B7H1"/>